<dbReference type="SUPFAM" id="SSF160574">
    <property type="entry name" value="BT0923-like"/>
    <property type="match status" value="1"/>
</dbReference>
<name>A0A1G7ALV7_NIADE</name>
<keyword evidence="1" id="KW-0732">Signal</keyword>
<proteinExistence type="predicted"/>
<feature type="signal peptide" evidence="1">
    <location>
        <begin position="1"/>
        <end position="20"/>
    </location>
</feature>
<dbReference type="Proteomes" id="UP000198757">
    <property type="component" value="Unassembled WGS sequence"/>
</dbReference>
<dbReference type="OrthoDB" id="1121502at2"/>
<evidence type="ECO:0000259" key="2">
    <source>
        <dbReference type="Pfam" id="PF11396"/>
    </source>
</evidence>
<dbReference type="Gene3D" id="3.10.450.360">
    <property type="match status" value="1"/>
</dbReference>
<sequence length="141" mass="15100">MKTKILLAGLFAGISLAGFAQSKSSLPVPAAVKAAFEHQYPGTKAKWEKEDGNYEAAFTSKGVKTSAVYDKSGKLIETETAISGDAFPKAAKDYIAQKKLGPVTETAKIIKADGTVSYEAEIKKTDYLFDAKGAFLRAQKD</sequence>
<dbReference type="RefSeq" id="WP_090393220.1">
    <property type="nucleotide sequence ID" value="NZ_FMZO01000024.1"/>
</dbReference>
<evidence type="ECO:0000256" key="1">
    <source>
        <dbReference type="SAM" id="SignalP"/>
    </source>
</evidence>
<dbReference type="EMBL" id="FMZO01000024">
    <property type="protein sequence ID" value="SDE15801.1"/>
    <property type="molecule type" value="Genomic_DNA"/>
</dbReference>
<feature type="chain" id="PRO_5011443535" evidence="1">
    <location>
        <begin position="21"/>
        <end position="141"/>
    </location>
</feature>
<evidence type="ECO:0000313" key="3">
    <source>
        <dbReference type="EMBL" id="SDE15801.1"/>
    </source>
</evidence>
<keyword evidence="4" id="KW-1185">Reference proteome</keyword>
<evidence type="ECO:0000313" key="4">
    <source>
        <dbReference type="Proteomes" id="UP000198757"/>
    </source>
</evidence>
<gene>
    <name evidence="3" type="ORF">SAMN04487894_12417</name>
</gene>
<accession>A0A1G7ALV7</accession>
<dbReference type="AlphaFoldDB" id="A0A1G7ALV7"/>
<dbReference type="Pfam" id="PF11396">
    <property type="entry name" value="PepSY_like"/>
    <property type="match status" value="1"/>
</dbReference>
<reference evidence="4" key="1">
    <citation type="submission" date="2016-10" db="EMBL/GenBank/DDBJ databases">
        <authorList>
            <person name="Varghese N."/>
            <person name="Submissions S."/>
        </authorList>
    </citation>
    <scope>NUCLEOTIDE SEQUENCE [LARGE SCALE GENOMIC DNA]</scope>
    <source>
        <strain evidence="4">DSM 25811 / CCM 8410 / LMG 26954 / E90</strain>
    </source>
</reference>
<feature type="domain" description="Putative beta-lactamase-inhibitor-like PepSY-like" evidence="2">
    <location>
        <begin position="53"/>
        <end position="136"/>
    </location>
</feature>
<dbReference type="STRING" id="1285928.SAMN04487894_12417"/>
<dbReference type="InterPro" id="IPR021533">
    <property type="entry name" value="PepSY-like"/>
</dbReference>
<organism evidence="3 4">
    <name type="scientific">Niabella drilacis (strain DSM 25811 / CCM 8410 / CCUG 62505 / LMG 26954 / E90)</name>
    <dbReference type="NCBI Taxonomy" id="1285928"/>
    <lineage>
        <taxon>Bacteria</taxon>
        <taxon>Pseudomonadati</taxon>
        <taxon>Bacteroidota</taxon>
        <taxon>Chitinophagia</taxon>
        <taxon>Chitinophagales</taxon>
        <taxon>Chitinophagaceae</taxon>
        <taxon>Niabella</taxon>
    </lineage>
</organism>
<protein>
    <submittedName>
        <fullName evidence="3">Putative beta-lactamase-inhibitor-like, PepSY-like</fullName>
    </submittedName>
</protein>